<evidence type="ECO:0000256" key="6">
    <source>
        <dbReference type="RuleBase" id="RU361277"/>
    </source>
</evidence>
<dbReference type="PROSITE" id="PS00059">
    <property type="entry name" value="ADH_ZINC"/>
    <property type="match status" value="1"/>
</dbReference>
<evidence type="ECO:0000256" key="5">
    <source>
        <dbReference type="ARBA" id="ARBA00023002"/>
    </source>
</evidence>
<dbReference type="SUPFAM" id="SSF50129">
    <property type="entry name" value="GroES-like"/>
    <property type="match status" value="1"/>
</dbReference>
<keyword evidence="9" id="KW-1185">Reference proteome</keyword>
<dbReference type="Proteomes" id="UP001597145">
    <property type="component" value="Unassembled WGS sequence"/>
</dbReference>
<feature type="domain" description="Enoyl reductase (ER)" evidence="7">
    <location>
        <begin position="13"/>
        <end position="335"/>
    </location>
</feature>
<comment type="cofactor">
    <cofactor evidence="1 6">
        <name>Zn(2+)</name>
        <dbReference type="ChEBI" id="CHEBI:29105"/>
    </cofactor>
</comment>
<proteinExistence type="inferred from homology"/>
<keyword evidence="5" id="KW-0560">Oxidoreductase</keyword>
<sequence>MLITADRHAVLTGPGALEVRAAPAPAPGPHDLVIRPDAVGICGTDLELLGGSMTYLASGLAGYPIVPGHEWTGLVAATGAEVTGFAVGDRVVGEVPIGCGSCAQCTSGRYHVCPNRTETGIAGRPGAMASTLVFPAASAHLLPDGIDAADAALVEPLSVAYRGVARAGVQPGEPLAVVGAGTIGMLAALTAQALGIADVRLVEVDPDRRRFAAELGLHVSAALDERVPRVVEASGAAGGIAAALETCLDGGSVVLMGLTGAPATPVDLDRVVVRDLTVQGSLGSPGVWPEVVALVANGQVRPSVLVSHRFGLADAAAAYALAASREPGVRKVLVLPNQPTDV</sequence>
<dbReference type="Pfam" id="PF00107">
    <property type="entry name" value="ADH_zinc_N"/>
    <property type="match status" value="1"/>
</dbReference>
<dbReference type="EMBL" id="JBHUCP010000018">
    <property type="protein sequence ID" value="MFD1532579.1"/>
    <property type="molecule type" value="Genomic_DNA"/>
</dbReference>
<keyword evidence="4 6" id="KW-0862">Zinc</keyword>
<dbReference type="Pfam" id="PF08240">
    <property type="entry name" value="ADH_N"/>
    <property type="match status" value="1"/>
</dbReference>
<evidence type="ECO:0000256" key="1">
    <source>
        <dbReference type="ARBA" id="ARBA00001947"/>
    </source>
</evidence>
<dbReference type="RefSeq" id="WP_343986114.1">
    <property type="nucleotide sequence ID" value="NZ_BAAAJG010000027.1"/>
</dbReference>
<dbReference type="InterPro" id="IPR002328">
    <property type="entry name" value="ADH_Zn_CS"/>
</dbReference>
<keyword evidence="3 6" id="KW-0479">Metal-binding</keyword>
<reference evidence="9" key="1">
    <citation type="journal article" date="2019" name="Int. J. Syst. Evol. Microbiol.">
        <title>The Global Catalogue of Microorganisms (GCM) 10K type strain sequencing project: providing services to taxonomists for standard genome sequencing and annotation.</title>
        <authorList>
            <consortium name="The Broad Institute Genomics Platform"/>
            <consortium name="The Broad Institute Genome Sequencing Center for Infectious Disease"/>
            <person name="Wu L."/>
            <person name="Ma J."/>
        </authorList>
    </citation>
    <scope>NUCLEOTIDE SEQUENCE [LARGE SCALE GENOMIC DNA]</scope>
    <source>
        <strain evidence="9">JCM 12165</strain>
    </source>
</reference>
<dbReference type="PANTHER" id="PTHR43161">
    <property type="entry name" value="SORBITOL DEHYDROGENASE"/>
    <property type="match status" value="1"/>
</dbReference>
<dbReference type="InterPro" id="IPR013154">
    <property type="entry name" value="ADH-like_N"/>
</dbReference>
<dbReference type="SUPFAM" id="SSF51735">
    <property type="entry name" value="NAD(P)-binding Rossmann-fold domains"/>
    <property type="match status" value="1"/>
</dbReference>
<gene>
    <name evidence="8" type="ORF">ACFSCY_24435</name>
</gene>
<dbReference type="InterPro" id="IPR011032">
    <property type="entry name" value="GroES-like_sf"/>
</dbReference>
<evidence type="ECO:0000313" key="9">
    <source>
        <dbReference type="Proteomes" id="UP001597145"/>
    </source>
</evidence>
<evidence type="ECO:0000256" key="2">
    <source>
        <dbReference type="ARBA" id="ARBA00008072"/>
    </source>
</evidence>
<dbReference type="Gene3D" id="3.90.180.10">
    <property type="entry name" value="Medium-chain alcohol dehydrogenases, catalytic domain"/>
    <property type="match status" value="1"/>
</dbReference>
<dbReference type="SMART" id="SM00829">
    <property type="entry name" value="PKS_ER"/>
    <property type="match status" value="1"/>
</dbReference>
<comment type="similarity">
    <text evidence="2 6">Belongs to the zinc-containing alcohol dehydrogenase family.</text>
</comment>
<dbReference type="Gene3D" id="3.40.50.720">
    <property type="entry name" value="NAD(P)-binding Rossmann-like Domain"/>
    <property type="match status" value="1"/>
</dbReference>
<dbReference type="InterPro" id="IPR036291">
    <property type="entry name" value="NAD(P)-bd_dom_sf"/>
</dbReference>
<accession>A0ABW4FQ43</accession>
<evidence type="ECO:0000313" key="8">
    <source>
        <dbReference type="EMBL" id="MFD1532579.1"/>
    </source>
</evidence>
<evidence type="ECO:0000259" key="7">
    <source>
        <dbReference type="SMART" id="SM00829"/>
    </source>
</evidence>
<dbReference type="InterPro" id="IPR013149">
    <property type="entry name" value="ADH-like_C"/>
</dbReference>
<comment type="caution">
    <text evidence="8">The sequence shown here is derived from an EMBL/GenBank/DDBJ whole genome shotgun (WGS) entry which is preliminary data.</text>
</comment>
<organism evidence="8 9">
    <name type="scientific">Pseudonocardia aurantiaca</name>
    <dbReference type="NCBI Taxonomy" id="75290"/>
    <lineage>
        <taxon>Bacteria</taxon>
        <taxon>Bacillati</taxon>
        <taxon>Actinomycetota</taxon>
        <taxon>Actinomycetes</taxon>
        <taxon>Pseudonocardiales</taxon>
        <taxon>Pseudonocardiaceae</taxon>
        <taxon>Pseudonocardia</taxon>
    </lineage>
</organism>
<evidence type="ECO:0000256" key="3">
    <source>
        <dbReference type="ARBA" id="ARBA00022723"/>
    </source>
</evidence>
<protein>
    <submittedName>
        <fullName evidence="8">Zinc-binding dehydrogenase</fullName>
    </submittedName>
</protein>
<dbReference type="InterPro" id="IPR020843">
    <property type="entry name" value="ER"/>
</dbReference>
<name>A0ABW4FQ43_9PSEU</name>
<evidence type="ECO:0000256" key="4">
    <source>
        <dbReference type="ARBA" id="ARBA00022833"/>
    </source>
</evidence>